<evidence type="ECO:0000259" key="3">
    <source>
        <dbReference type="Pfam" id="PF05065"/>
    </source>
</evidence>
<keyword evidence="2" id="KW-0175">Coiled coil</keyword>
<comment type="caution">
    <text evidence="4">The sequence shown here is derived from an EMBL/GenBank/DDBJ whole genome shotgun (WGS) entry which is preliminary data.</text>
</comment>
<name>A0ABW9YUP6_9HYPH</name>
<accession>A0ABW9YUP6</accession>
<evidence type="ECO:0000313" key="5">
    <source>
        <dbReference type="Proteomes" id="UP000818323"/>
    </source>
</evidence>
<organism evidence="4 5">
    <name type="scientific">Microvirga arsenatis</name>
    <dbReference type="NCBI Taxonomy" id="2692265"/>
    <lineage>
        <taxon>Bacteria</taxon>
        <taxon>Pseudomonadati</taxon>
        <taxon>Pseudomonadota</taxon>
        <taxon>Alphaproteobacteria</taxon>
        <taxon>Hyphomicrobiales</taxon>
        <taxon>Methylobacteriaceae</taxon>
        <taxon>Microvirga</taxon>
    </lineage>
</organism>
<evidence type="ECO:0000256" key="1">
    <source>
        <dbReference type="ARBA" id="ARBA00004328"/>
    </source>
</evidence>
<dbReference type="InterPro" id="IPR054612">
    <property type="entry name" value="Phage_capsid-like_C"/>
</dbReference>
<protein>
    <submittedName>
        <fullName evidence="4">Phage major capsid protein</fullName>
    </submittedName>
</protein>
<dbReference type="Proteomes" id="UP000818323">
    <property type="component" value="Unassembled WGS sequence"/>
</dbReference>
<dbReference type="RefSeq" id="WP_161725998.1">
    <property type="nucleotide sequence ID" value="NZ_JAAAXI010000027.1"/>
</dbReference>
<dbReference type="InterPro" id="IPR024455">
    <property type="entry name" value="Phage_capsid"/>
</dbReference>
<feature type="coiled-coil region" evidence="2">
    <location>
        <begin position="15"/>
        <end position="84"/>
    </location>
</feature>
<gene>
    <name evidence="4" type="ORF">GR303_07060</name>
</gene>
<dbReference type="NCBIfam" id="TIGR01554">
    <property type="entry name" value="major_cap_HK97"/>
    <property type="match status" value="1"/>
</dbReference>
<proteinExistence type="predicted"/>
<keyword evidence="5" id="KW-1185">Reference proteome</keyword>
<feature type="domain" description="Phage capsid-like C-terminal" evidence="3">
    <location>
        <begin position="129"/>
        <end position="392"/>
    </location>
</feature>
<dbReference type="Pfam" id="PF05065">
    <property type="entry name" value="Phage_capsid"/>
    <property type="match status" value="1"/>
</dbReference>
<reference evidence="4 5" key="1">
    <citation type="submission" date="2020-01" db="EMBL/GenBank/DDBJ databases">
        <title>Microvirga sp. nov., an arsenate reduction bacterium isolated from Tibet hotspring sediments.</title>
        <authorList>
            <person name="Yuan C.-G."/>
        </authorList>
    </citation>
    <scope>NUCLEOTIDE SEQUENCE [LARGE SCALE GENOMIC DNA]</scope>
    <source>
        <strain evidence="4 5">SYSU G3D203</strain>
    </source>
</reference>
<dbReference type="Gene3D" id="3.30.2400.10">
    <property type="entry name" value="Major capsid protein gp5"/>
    <property type="match status" value="1"/>
</dbReference>
<dbReference type="EMBL" id="JAAAXJ010000003">
    <property type="protein sequence ID" value="NBJ24114.1"/>
    <property type="molecule type" value="Genomic_DNA"/>
</dbReference>
<comment type="subcellular location">
    <subcellularLocation>
        <location evidence="1">Virion</location>
    </subcellularLocation>
</comment>
<evidence type="ECO:0000313" key="4">
    <source>
        <dbReference type="EMBL" id="NBJ24114.1"/>
    </source>
</evidence>
<dbReference type="Gene3D" id="3.30.2320.10">
    <property type="entry name" value="hypothetical protein PF0899 domain"/>
    <property type="match status" value="1"/>
</dbReference>
<dbReference type="SUPFAM" id="SSF56563">
    <property type="entry name" value="Major capsid protein gp5"/>
    <property type="match status" value="1"/>
</dbReference>
<sequence length="397" mass="43325">MSEHKTAAELAAEVKREFETKHDKVKEIAEKALAEAEKGVPMAATAKELADQAILGMNEAKARLDEMEQKLARRREQSDSERTAGQRFVEDEGFKAFAGQTRPRGRHIVEVKDITSLTTDAPGSVGTLVRPDRAAPVELPRRRLTIRALLAQGNTGSNSIEYDKEKGFTNNAAPVAEGALKPQSEIQYEEATAPVRTIAHWMRASVQILADAPGLRSMIDNRLRYGLAYVEENQLLNGSGTGQNLEGLVTVATPFAAPGGLTAGQMIDTVRLGMLQVALAEYPPNGIVLNPIDWAFIEMMKDGDGRYLIGNPQGTLNPTLWGLPVVPTQAMGVDKFLVGAFDLAAQIFDRQDATVEVSTEDQDNFVKNKVTIRAEERLALAIYREEALVYGDLGRVA</sequence>
<evidence type="ECO:0000256" key="2">
    <source>
        <dbReference type="SAM" id="Coils"/>
    </source>
</evidence>